<evidence type="ECO:0000313" key="3">
    <source>
        <dbReference type="Proteomes" id="UP000322362"/>
    </source>
</evidence>
<feature type="domain" description="DUF5017" evidence="1">
    <location>
        <begin position="17"/>
        <end position="207"/>
    </location>
</feature>
<evidence type="ECO:0000313" key="2">
    <source>
        <dbReference type="EMBL" id="TYR36971.1"/>
    </source>
</evidence>
<dbReference type="InterPro" id="IPR032185">
    <property type="entry name" value="DUF5017"/>
</dbReference>
<name>A0A5D4H7C6_9SPHI</name>
<dbReference type="Proteomes" id="UP000322362">
    <property type="component" value="Unassembled WGS sequence"/>
</dbReference>
<sequence>MKKYIILLIAGFHFFQSCEKKESVPLDMEISLDKTSYRVGEEVLFHISGNPDQLTFYSGEQGHKYVFRERLKAEPSAITLAFATNRRYGLDAQQPNSLRLLASQTFSGNYDASAINQEDWTDITEAFTLSGIQASDNTYQESGLVDLSALSTIGLQIAYDKPIYFAFKYTGVTGSTQPRWWINAFDLNTITTDGVTLAIADLQSAAWTSVGLEDSSVSWMLNASGLRFQGGGATVGSNNVWAVTTPLDLTSVTPDQGLALKNMSTRMDQYVHVYEEPGEYEVTFVGANTNIYGGNTVVKTVRVLVTEN</sequence>
<comment type="caution">
    <text evidence="2">The sequence shown here is derived from an EMBL/GenBank/DDBJ whole genome shotgun (WGS) entry which is preliminary data.</text>
</comment>
<dbReference type="RefSeq" id="WP_148918558.1">
    <property type="nucleotide sequence ID" value="NZ_VTAV01000003.1"/>
</dbReference>
<organism evidence="2 3">
    <name type="scientific">Sphingobacterium phlebotomi</name>
    <dbReference type="NCBI Taxonomy" id="2605433"/>
    <lineage>
        <taxon>Bacteria</taxon>
        <taxon>Pseudomonadati</taxon>
        <taxon>Bacteroidota</taxon>
        <taxon>Sphingobacteriia</taxon>
        <taxon>Sphingobacteriales</taxon>
        <taxon>Sphingobacteriaceae</taxon>
        <taxon>Sphingobacterium</taxon>
    </lineage>
</organism>
<dbReference type="EMBL" id="VTAV01000003">
    <property type="protein sequence ID" value="TYR36971.1"/>
    <property type="molecule type" value="Genomic_DNA"/>
</dbReference>
<proteinExistence type="predicted"/>
<reference evidence="2 3" key="1">
    <citation type="submission" date="2019-08" db="EMBL/GenBank/DDBJ databases">
        <title>Phlebobacter frassis gen. nov. sp. nov., a new member of family Sphingobacteriaceae isolated from sand fly rearing media.</title>
        <authorList>
            <person name="Kakumanu M.L."/>
            <person name="Marayati B.F."/>
            <person name="Wada-Katsumata A."/>
            <person name="Wasserberg G."/>
            <person name="Schal C."/>
            <person name="Apperson C.S."/>
            <person name="Ponnusamy L."/>
        </authorList>
    </citation>
    <scope>NUCLEOTIDE SEQUENCE [LARGE SCALE GENOMIC DNA]</scope>
    <source>
        <strain evidence="2 3">SSI9</strain>
    </source>
</reference>
<accession>A0A5D4H7C6</accession>
<keyword evidence="3" id="KW-1185">Reference proteome</keyword>
<dbReference type="Pfam" id="PF16409">
    <property type="entry name" value="DUF5017"/>
    <property type="match status" value="1"/>
</dbReference>
<dbReference type="AlphaFoldDB" id="A0A5D4H7C6"/>
<evidence type="ECO:0000259" key="1">
    <source>
        <dbReference type="Pfam" id="PF16409"/>
    </source>
</evidence>
<protein>
    <submittedName>
        <fullName evidence="2">DUF5017 domain-containing protein</fullName>
    </submittedName>
</protein>
<gene>
    <name evidence="2" type="ORF">FXV77_07290</name>
</gene>
<dbReference type="PROSITE" id="PS51257">
    <property type="entry name" value="PROKAR_LIPOPROTEIN"/>
    <property type="match status" value="1"/>
</dbReference>